<dbReference type="EMBL" id="GG670562">
    <property type="protein sequence ID" value="EER20489.1"/>
    <property type="molecule type" value="Genomic_DNA"/>
</dbReference>
<dbReference type="OrthoDB" id="430380at2759"/>
<dbReference type="PANTHER" id="PTHR46523:SF1">
    <property type="entry name" value="DCTP PYROPHOSPHATASE 1"/>
    <property type="match status" value="1"/>
</dbReference>
<dbReference type="SUPFAM" id="SSF101386">
    <property type="entry name" value="all-alpha NTP pyrophosphatases"/>
    <property type="match status" value="1"/>
</dbReference>
<accession>C5K567</accession>
<dbReference type="AlphaFoldDB" id="C5K567"/>
<evidence type="ECO:0000313" key="2">
    <source>
        <dbReference type="Proteomes" id="UP000007800"/>
    </source>
</evidence>
<dbReference type="Gene3D" id="1.10.287.1080">
    <property type="entry name" value="MazG-like"/>
    <property type="match status" value="1"/>
</dbReference>
<dbReference type="InterPro" id="IPR052555">
    <property type="entry name" value="dCTP_Pyrophosphatase"/>
</dbReference>
<evidence type="ECO:0008006" key="3">
    <source>
        <dbReference type="Google" id="ProtNLM"/>
    </source>
</evidence>
<dbReference type="Proteomes" id="UP000007800">
    <property type="component" value="Unassembled WGS sequence"/>
</dbReference>
<organism evidence="2">
    <name type="scientific">Perkinsus marinus (strain ATCC 50983 / TXsc)</name>
    <dbReference type="NCBI Taxonomy" id="423536"/>
    <lineage>
        <taxon>Eukaryota</taxon>
        <taxon>Sar</taxon>
        <taxon>Alveolata</taxon>
        <taxon>Perkinsozoa</taxon>
        <taxon>Perkinsea</taxon>
        <taxon>Perkinsida</taxon>
        <taxon>Perkinsidae</taxon>
        <taxon>Perkinsus</taxon>
    </lineage>
</organism>
<proteinExistence type="predicted"/>
<dbReference type="GO" id="GO:0042262">
    <property type="term" value="P:DNA protection"/>
    <property type="evidence" value="ECO:0007669"/>
    <property type="project" value="TreeGrafter"/>
</dbReference>
<dbReference type="GO" id="GO:0047840">
    <property type="term" value="F:dCTP diphosphatase activity"/>
    <property type="evidence" value="ECO:0007669"/>
    <property type="project" value="TreeGrafter"/>
</dbReference>
<name>C5K567_PERM5</name>
<dbReference type="PANTHER" id="PTHR46523">
    <property type="entry name" value="DCTP PYROPHOSPHATASE 1"/>
    <property type="match status" value="1"/>
</dbReference>
<dbReference type="GeneID" id="9054131"/>
<protein>
    <recommendedName>
        <fullName evidence="3">dCTP pyrophosphatase 1</fullName>
    </recommendedName>
</protein>
<gene>
    <name evidence="1" type="ORF">Pmar_PMAR010232</name>
</gene>
<dbReference type="RefSeq" id="XP_002788693.1">
    <property type="nucleotide sequence ID" value="XM_002788647.1"/>
</dbReference>
<dbReference type="InParanoid" id="C5K567"/>
<dbReference type="GO" id="GO:0006253">
    <property type="term" value="P:dCTP catabolic process"/>
    <property type="evidence" value="ECO:0007669"/>
    <property type="project" value="TreeGrafter"/>
</dbReference>
<keyword evidence="2" id="KW-1185">Reference proteome</keyword>
<sequence>MAKNKAKYPADIVKGSSAKYNEYESYTPRKCRVGRAHDVETLGQMAEEMAEFAKDRDWLQYHTPRNLTLALCGEVGELCELLVERDGSSKCSNNDPVAEEISDCLL</sequence>
<evidence type="ECO:0000313" key="1">
    <source>
        <dbReference type="EMBL" id="EER20489.1"/>
    </source>
</evidence>
<reference evidence="1 2" key="1">
    <citation type="submission" date="2008-07" db="EMBL/GenBank/DDBJ databases">
        <authorList>
            <person name="El-Sayed N."/>
            <person name="Caler E."/>
            <person name="Inman J."/>
            <person name="Amedeo P."/>
            <person name="Hass B."/>
            <person name="Wortman J."/>
        </authorList>
    </citation>
    <scope>NUCLEOTIDE SEQUENCE [LARGE SCALE GENOMIC DNA]</scope>
    <source>
        <strain evidence="2">ATCC 50983 / TXsc</strain>
    </source>
</reference>
<dbReference type="GO" id="GO:0005829">
    <property type="term" value="C:cytosol"/>
    <property type="evidence" value="ECO:0007669"/>
    <property type="project" value="TreeGrafter"/>
</dbReference>